<dbReference type="AlphaFoldDB" id="J3N5F8"/>
<accession>J3N5F8</accession>
<dbReference type="Proteomes" id="UP000006038">
    <property type="component" value="Chromosome 11"/>
</dbReference>
<reference evidence="2" key="1">
    <citation type="journal article" date="2013" name="Nat. Commun.">
        <title>Whole-genome sequencing of Oryza brachyantha reveals mechanisms underlying Oryza genome evolution.</title>
        <authorList>
            <person name="Chen J."/>
            <person name="Huang Q."/>
            <person name="Gao D."/>
            <person name="Wang J."/>
            <person name="Lang Y."/>
            <person name="Liu T."/>
            <person name="Li B."/>
            <person name="Bai Z."/>
            <person name="Luis Goicoechea J."/>
            <person name="Liang C."/>
            <person name="Chen C."/>
            <person name="Zhang W."/>
            <person name="Sun S."/>
            <person name="Liao Y."/>
            <person name="Zhang X."/>
            <person name="Yang L."/>
            <person name="Song C."/>
            <person name="Wang M."/>
            <person name="Shi J."/>
            <person name="Liu G."/>
            <person name="Liu J."/>
            <person name="Zhou H."/>
            <person name="Zhou W."/>
            <person name="Yu Q."/>
            <person name="An N."/>
            <person name="Chen Y."/>
            <person name="Cai Q."/>
            <person name="Wang B."/>
            <person name="Liu B."/>
            <person name="Min J."/>
            <person name="Huang Y."/>
            <person name="Wu H."/>
            <person name="Li Z."/>
            <person name="Zhang Y."/>
            <person name="Yin Y."/>
            <person name="Song W."/>
            <person name="Jiang J."/>
            <person name="Jackson S.A."/>
            <person name="Wing R.A."/>
            <person name="Wang J."/>
            <person name="Chen M."/>
        </authorList>
    </citation>
    <scope>NUCLEOTIDE SEQUENCE [LARGE SCALE GENOMIC DNA]</scope>
    <source>
        <strain evidence="2">cv. IRGC 101232</strain>
    </source>
</reference>
<reference evidence="2" key="2">
    <citation type="submission" date="2013-04" db="UniProtKB">
        <authorList>
            <consortium name="EnsemblPlants"/>
        </authorList>
    </citation>
    <scope>IDENTIFICATION</scope>
</reference>
<proteinExistence type="predicted"/>
<name>J3N5F8_ORYBR</name>
<evidence type="ECO:0000313" key="3">
    <source>
        <dbReference type="Proteomes" id="UP000006038"/>
    </source>
</evidence>
<dbReference type="EnsemblPlants" id="OB11G10440.1">
    <property type="protein sequence ID" value="OB11G10440.1"/>
    <property type="gene ID" value="OB11G10440"/>
</dbReference>
<dbReference type="HOGENOM" id="CLU_2324115_0_0_1"/>
<protein>
    <submittedName>
        <fullName evidence="2">Uncharacterized protein</fullName>
    </submittedName>
</protein>
<keyword evidence="3" id="KW-1185">Reference proteome</keyword>
<evidence type="ECO:0000256" key="1">
    <source>
        <dbReference type="SAM" id="MobiDB-lite"/>
    </source>
</evidence>
<sequence>MATSDAFSCCCCAGGTSRWLLLHRTPWATRALLSPQPPRETPGAGQRRRRYGNNGREQLVAVDGSRGGDNYCGCDDDGSGRDQPAATTMTRTHQFFRRY</sequence>
<organism evidence="2">
    <name type="scientific">Oryza brachyantha</name>
    <name type="common">malo sina</name>
    <dbReference type="NCBI Taxonomy" id="4533"/>
    <lineage>
        <taxon>Eukaryota</taxon>
        <taxon>Viridiplantae</taxon>
        <taxon>Streptophyta</taxon>
        <taxon>Embryophyta</taxon>
        <taxon>Tracheophyta</taxon>
        <taxon>Spermatophyta</taxon>
        <taxon>Magnoliopsida</taxon>
        <taxon>Liliopsida</taxon>
        <taxon>Poales</taxon>
        <taxon>Poaceae</taxon>
        <taxon>BOP clade</taxon>
        <taxon>Oryzoideae</taxon>
        <taxon>Oryzeae</taxon>
        <taxon>Oryzinae</taxon>
        <taxon>Oryza</taxon>
    </lineage>
</organism>
<feature type="region of interest" description="Disordered" evidence="1">
    <location>
        <begin position="32"/>
        <end position="56"/>
    </location>
</feature>
<evidence type="ECO:0000313" key="2">
    <source>
        <dbReference type="EnsemblPlants" id="OB11G10440.1"/>
    </source>
</evidence>
<dbReference type="Gramene" id="OB11G10440.1">
    <property type="protein sequence ID" value="OB11G10440.1"/>
    <property type="gene ID" value="OB11G10440"/>
</dbReference>